<geneLocation type="plasmid" evidence="4">
    <name>megaPlasmid</name>
</geneLocation>
<reference evidence="4" key="4">
    <citation type="submission" date="2019-01" db="EMBL/GenBank/DDBJ databases">
        <title>Complete genome of Halorubrum ezzemoulense strain FB21.</title>
        <authorList>
            <person name="Feng Y."/>
            <person name="Louyakis A.S."/>
            <person name="Papke R.T."/>
            <person name="Gogarten J.P."/>
        </authorList>
    </citation>
    <scope>NUCLEOTIDE SEQUENCE [LARGE SCALE GENOMIC DNA]</scope>
    <source>
        <strain evidence="4">Fb21</strain>
        <plasmid evidence="4">megaPlasmid</plasmid>
    </source>
</reference>
<evidence type="ECO:0000313" key="3">
    <source>
        <dbReference type="Proteomes" id="UP000216409"/>
    </source>
</evidence>
<dbReference type="EMBL" id="CP034941">
    <property type="protein sequence ID" value="QAY21493.1"/>
    <property type="molecule type" value="Genomic_DNA"/>
</dbReference>
<keyword evidence="2" id="KW-0614">Plasmid</keyword>
<accession>A0A256K597</accession>
<gene>
    <name evidence="1" type="ORF">DJ83_00165</name>
    <name evidence="2" type="ORF">EO776_15950</name>
</gene>
<dbReference type="EMBL" id="NHOW01000004">
    <property type="protein sequence ID" value="OYR64601.1"/>
    <property type="molecule type" value="Genomic_DNA"/>
</dbReference>
<reference evidence="1 3" key="1">
    <citation type="journal article" date="2014" name="Front. Microbiol.">
        <title>Population and genomic analysis of the genus Halorubrum.</title>
        <authorList>
            <person name="Fullmer M.S."/>
            <person name="Soucy S.M."/>
            <person name="Swithers K.S."/>
            <person name="Makkay A.M."/>
            <person name="Wheeler R."/>
            <person name="Ventosa A."/>
            <person name="Gogarten J.P."/>
            <person name="Papke R.T."/>
        </authorList>
    </citation>
    <scope>NUCLEOTIDE SEQUENCE [LARGE SCALE GENOMIC DNA]</scope>
    <source>
        <strain evidence="1 3">LD3</strain>
    </source>
</reference>
<dbReference type="Proteomes" id="UP000293073">
    <property type="component" value="Plasmid megaplasmid"/>
</dbReference>
<evidence type="ECO:0000313" key="4">
    <source>
        <dbReference type="Proteomes" id="UP000293073"/>
    </source>
</evidence>
<dbReference type="KEGG" id="hezz:EO776_15950"/>
<evidence type="ECO:0000313" key="1">
    <source>
        <dbReference type="EMBL" id="OYR64601.1"/>
    </source>
</evidence>
<reference evidence="1" key="2">
    <citation type="submission" date="2017-05" db="EMBL/GenBank/DDBJ databases">
        <authorList>
            <person name="Song R."/>
            <person name="Chenine A.L."/>
            <person name="Ruprecht R.M."/>
        </authorList>
    </citation>
    <scope>NUCLEOTIDE SEQUENCE</scope>
    <source>
        <strain evidence="1">LD3</strain>
    </source>
</reference>
<geneLocation type="plasmid" evidence="2">
    <name>megaplasmid</name>
</geneLocation>
<evidence type="ECO:0000313" key="2">
    <source>
        <dbReference type="EMBL" id="QAY21493.1"/>
    </source>
</evidence>
<reference evidence="2" key="3">
    <citation type="journal article" date="2019" name="Microbiol. Resour. Announc.">
        <title>Complete Genome Sequence of Halorubrum ezzemoulense Strain Fb21.</title>
        <authorList>
            <person name="Feng Y."/>
            <person name="Louyakis A.S."/>
            <person name="Makkay A.M."/>
            <person name="Guerrero R.O."/>
            <person name="Papke R.T."/>
            <person name="Gogarten J.P."/>
        </authorList>
    </citation>
    <scope>NUCLEOTIDE SEQUENCE</scope>
    <source>
        <strain evidence="2">Fb21</strain>
        <plasmid evidence="2">megaplasmid</plasmid>
    </source>
</reference>
<dbReference type="Proteomes" id="UP000216409">
    <property type="component" value="Unassembled WGS sequence"/>
</dbReference>
<dbReference type="AlphaFoldDB" id="A0A256K597"/>
<organism evidence="1 3">
    <name type="scientific">Halorubrum ezzemoulense</name>
    <name type="common">Halorubrum chaoviator</name>
    <dbReference type="NCBI Taxonomy" id="337243"/>
    <lineage>
        <taxon>Archaea</taxon>
        <taxon>Methanobacteriati</taxon>
        <taxon>Methanobacteriota</taxon>
        <taxon>Stenosarchaea group</taxon>
        <taxon>Halobacteria</taxon>
        <taxon>Halobacteriales</taxon>
        <taxon>Haloferacaceae</taxon>
        <taxon>Halorubrum</taxon>
    </lineage>
</organism>
<proteinExistence type="predicted"/>
<protein>
    <submittedName>
        <fullName evidence="1">Uncharacterized protein</fullName>
    </submittedName>
</protein>
<name>A0A256K597_HALEZ</name>
<sequence>MDVFGVSIVSRSASLASQSSSFSSARVTFRSRYTFALQPLLEIFMSALHRLVVDSLQALLPNNQSSAVPQRFGPRAEDAILDKSS</sequence>